<dbReference type="RefSeq" id="WP_013480967.1">
    <property type="nucleotide sequence ID" value="NC_014817.1"/>
</dbReference>
<dbReference type="HOGENOM" id="CLU_029872_1_0_5"/>
<evidence type="ECO:0000259" key="2">
    <source>
        <dbReference type="Pfam" id="PF13472"/>
    </source>
</evidence>
<dbReference type="AlphaFoldDB" id="E8RUM8"/>
<name>E8RUM8_ASTEC</name>
<dbReference type="Gene3D" id="3.40.50.1110">
    <property type="entry name" value="SGNH hydrolase"/>
    <property type="match status" value="1"/>
</dbReference>
<dbReference type="EMBL" id="CP002396">
    <property type="protein sequence ID" value="ADU15153.1"/>
    <property type="molecule type" value="Genomic_DNA"/>
</dbReference>
<dbReference type="PANTHER" id="PTHR43784:SF2">
    <property type="entry name" value="GDSL-LIKE LIPASE_ACYLHYDROLASE, PUTATIVE (AFU_ORTHOLOGUE AFUA_2G00820)-RELATED"/>
    <property type="match status" value="1"/>
</dbReference>
<dbReference type="eggNOG" id="COG2755">
    <property type="taxonomic scope" value="Bacteria"/>
</dbReference>
<reference evidence="4" key="1">
    <citation type="submission" date="2010-12" db="EMBL/GenBank/DDBJ databases">
        <title>Complete sequence of chromosome 2 of Asticcacaulis excentricus CB 48.</title>
        <authorList>
            <consortium name="US DOE Joint Genome Institute"/>
            <person name="Lucas S."/>
            <person name="Copeland A."/>
            <person name="Lapidus A."/>
            <person name="Cheng J.-F."/>
            <person name="Bruce D."/>
            <person name="Goodwin L."/>
            <person name="Pitluck S."/>
            <person name="Teshima H."/>
            <person name="Davenport K."/>
            <person name="Detter J.C."/>
            <person name="Han C."/>
            <person name="Tapia R."/>
            <person name="Land M."/>
            <person name="Hauser L."/>
            <person name="Jeffries C."/>
            <person name="Kyrpides N."/>
            <person name="Ivanova N."/>
            <person name="Ovchinnikova G."/>
            <person name="Brun Y.V."/>
            <person name="Woyke T."/>
        </authorList>
    </citation>
    <scope>NUCLEOTIDE SEQUENCE [LARGE SCALE GENOMIC DNA]</scope>
    <source>
        <strain evidence="4">ATCC 15261 / DSM 4724 / KCTC 12464 / NCIMB 9791 / VKM B-1370 / CB 48</strain>
    </source>
</reference>
<feature type="domain" description="SGNH hydrolase-type esterase" evidence="2">
    <location>
        <begin position="207"/>
        <end position="402"/>
    </location>
</feature>
<dbReference type="Pfam" id="PF13472">
    <property type="entry name" value="Lipase_GDSL_2"/>
    <property type="match status" value="1"/>
</dbReference>
<feature type="chain" id="PRO_5003226807" evidence="1">
    <location>
        <begin position="32"/>
        <end position="419"/>
    </location>
</feature>
<evidence type="ECO:0000313" key="4">
    <source>
        <dbReference type="Proteomes" id="UP000001492"/>
    </source>
</evidence>
<dbReference type="InterPro" id="IPR053140">
    <property type="entry name" value="GDSL_Rv0518-like"/>
</dbReference>
<dbReference type="KEGG" id="aex:Astex_3523"/>
<organism evidence="3 4">
    <name type="scientific">Asticcacaulis excentricus (strain ATCC 15261 / DSM 4724 / KCTC 12464 / NCIMB 9791 / VKM B-1370 / CB 48)</name>
    <dbReference type="NCBI Taxonomy" id="573065"/>
    <lineage>
        <taxon>Bacteria</taxon>
        <taxon>Pseudomonadati</taxon>
        <taxon>Pseudomonadota</taxon>
        <taxon>Alphaproteobacteria</taxon>
        <taxon>Caulobacterales</taxon>
        <taxon>Caulobacteraceae</taxon>
        <taxon>Asticcacaulis</taxon>
    </lineage>
</organism>
<dbReference type="SUPFAM" id="SSF52266">
    <property type="entry name" value="SGNH hydrolase"/>
    <property type="match status" value="1"/>
</dbReference>
<sequence length="419" mass="44491">MSTLNRRALMSGLTAAGAALTVPSLTLPALARTTQHWTPSWYAAPEPSGNKAQAQDLTLRQIVRLSAGGSAVRIRLSNAYGDTPLRIDELRVARRLSGARIDLQSDRAATFDGQTAVTISPGAYVLSDPIALTVAALSDLAVSLYLKGPAPLTTLHEIQRSAIYISNGQQTAAPELTTTKTDIGIGNAFPLLSGVEVATAKTQALVAFGDSITDGYGITPDQGRTWPDLLSQRLSAARIPLSVVNAGISGNRLLNHGTWARFGTGALARFDRDVLAQPNVAAVVLLIGINDLGHAGGPDSPGYAPLDDLKMGLSQIAARAQAHGIRTYAGTLTPFKGTTFKDYYSDEKETRRVALNAWLRRSDVFDGLFDFEKALEDPARPGWLRPGLGMADNLHPNDAGAAEMAQSIPLTSFGWARKA</sequence>
<evidence type="ECO:0000256" key="1">
    <source>
        <dbReference type="SAM" id="SignalP"/>
    </source>
</evidence>
<proteinExistence type="predicted"/>
<dbReference type="InterPro" id="IPR036514">
    <property type="entry name" value="SGNH_hydro_sf"/>
</dbReference>
<dbReference type="PANTHER" id="PTHR43784">
    <property type="entry name" value="GDSL-LIKE LIPASE/ACYLHYDROLASE, PUTATIVE (AFU_ORTHOLOGUE AFUA_2G00820)-RELATED"/>
    <property type="match status" value="1"/>
</dbReference>
<dbReference type="InterPro" id="IPR006311">
    <property type="entry name" value="TAT_signal"/>
</dbReference>
<dbReference type="Proteomes" id="UP000001492">
    <property type="component" value="Chromosome 2"/>
</dbReference>
<keyword evidence="1" id="KW-0732">Signal</keyword>
<feature type="signal peptide" evidence="1">
    <location>
        <begin position="1"/>
        <end position="31"/>
    </location>
</feature>
<accession>E8RUM8</accession>
<gene>
    <name evidence="3" type="ordered locus">Astex_3523</name>
</gene>
<dbReference type="InterPro" id="IPR013830">
    <property type="entry name" value="SGNH_hydro"/>
</dbReference>
<dbReference type="GO" id="GO:0016788">
    <property type="term" value="F:hydrolase activity, acting on ester bonds"/>
    <property type="evidence" value="ECO:0007669"/>
    <property type="project" value="UniProtKB-ARBA"/>
</dbReference>
<dbReference type="CDD" id="cd01830">
    <property type="entry name" value="XynE_like"/>
    <property type="match status" value="1"/>
</dbReference>
<keyword evidence="4" id="KW-1185">Reference proteome</keyword>
<dbReference type="STRING" id="573065.Astex_3523"/>
<dbReference type="PROSITE" id="PS51318">
    <property type="entry name" value="TAT"/>
    <property type="match status" value="1"/>
</dbReference>
<protein>
    <submittedName>
        <fullName evidence="3">Lipolytic protein G-D-S-L family</fullName>
    </submittedName>
</protein>
<evidence type="ECO:0000313" key="3">
    <source>
        <dbReference type="EMBL" id="ADU15153.1"/>
    </source>
</evidence>